<evidence type="ECO:0000313" key="3">
    <source>
        <dbReference type="Proteomes" id="UP001597469"/>
    </source>
</evidence>
<dbReference type="InterPro" id="IPR026341">
    <property type="entry name" value="T9SS_type_B"/>
</dbReference>
<dbReference type="RefSeq" id="WP_381517723.1">
    <property type="nucleotide sequence ID" value="NZ_JBHULN010000001.1"/>
</dbReference>
<dbReference type="EMBL" id="JBHULN010000001">
    <property type="protein sequence ID" value="MFD2569155.1"/>
    <property type="molecule type" value="Genomic_DNA"/>
</dbReference>
<dbReference type="Proteomes" id="UP001597469">
    <property type="component" value="Unassembled WGS sequence"/>
</dbReference>
<feature type="signal peptide" evidence="1">
    <location>
        <begin position="1"/>
        <end position="23"/>
    </location>
</feature>
<name>A0ABW5LWX5_9BACT</name>
<dbReference type="Pfam" id="PF13585">
    <property type="entry name" value="CHU_C"/>
    <property type="match status" value="1"/>
</dbReference>
<dbReference type="PROSITE" id="PS51257">
    <property type="entry name" value="PROKAR_LIPOPROTEIN"/>
    <property type="match status" value="1"/>
</dbReference>
<evidence type="ECO:0000313" key="2">
    <source>
        <dbReference type="EMBL" id="MFD2569155.1"/>
    </source>
</evidence>
<sequence length="787" mass="85295">MRLFTKQFAVVLLALSASISCFAVHQVGGQLEMRAVGDVPGHYRILVTNYMESGPRADNQRGGRLGIFRKRDNFLMTQISLQEIGQRQSIIYANEYCANQRNLKFIVATFEADVQLDPATYADLQGYYVSYQTRNRNAGIDNINSPSQTGFTFYLEFPALQQNGQVFVNSSPHFGPINGEYICVGEPFIYPFGATDPDGDELRYSLVTPLDQRGTNQNSVSAGPYPDVRWLSSYGATNAIPGSPPFRIDPQTGQLSVTATQLGLFVFAVKVEEYRNGIKIGEVRRDFQFLVIECPPATTPDPAVQISNRPANLRNATICRGDSALLQATFNSNWNYQWRQDGINIPNATGASLAVRESGRYTVVVSLKTACSKTGNSQDVIINVLDNNAKLAVAGHLCATTGSVKLAVPGGSEVNYQWYRDNQPLAGQTTDSLHITQAGRYWTTLTHKTAGCVFRTDSMSIERSPAVQAVIRSASGSTRICPQDSLQLEGSGGIRYLWLKDNQMIQGATEARHFAKTAGSYVLTASDADGCEGVSTPFLLTQVPPITVVFDSIPAVCGPDNPVYTLVSSPQGGEFSGVGVVGNAFNPKQAGVGNHQLTYTAKAAPECANVTVSRTAVVAPIPTIQLDDITTYKGNTFELAPALTGDPDVFSWTPTTYLSDASVPNPSVVSIAGDITYTISIKNASGCEASDSIRITVLERVWIPDAFSPNGDGQNDVWTLAGIEAFPDAVVTIFNRWGEVIYLSDKGYSKPFDGTMNGTALPTGVYPFTLRTVPEQPVVRGRLMLIR</sequence>
<accession>A0ABW5LWX5</accession>
<proteinExistence type="predicted"/>
<gene>
    <name evidence="2" type="ORF">ACFSUS_00830</name>
</gene>
<keyword evidence="1" id="KW-0732">Signal</keyword>
<keyword evidence="3" id="KW-1185">Reference proteome</keyword>
<comment type="caution">
    <text evidence="2">The sequence shown here is derived from an EMBL/GenBank/DDBJ whole genome shotgun (WGS) entry which is preliminary data.</text>
</comment>
<organism evidence="2 3">
    <name type="scientific">Spirosoma soli</name>
    <dbReference type="NCBI Taxonomy" id="1770529"/>
    <lineage>
        <taxon>Bacteria</taxon>
        <taxon>Pseudomonadati</taxon>
        <taxon>Bacteroidota</taxon>
        <taxon>Cytophagia</taxon>
        <taxon>Cytophagales</taxon>
        <taxon>Cytophagaceae</taxon>
        <taxon>Spirosoma</taxon>
    </lineage>
</organism>
<feature type="chain" id="PRO_5045379929" evidence="1">
    <location>
        <begin position="24"/>
        <end position="787"/>
    </location>
</feature>
<protein>
    <submittedName>
        <fullName evidence="2">Gliding motility-associated C-terminal domain-containing protein</fullName>
    </submittedName>
</protein>
<reference evidence="3" key="1">
    <citation type="journal article" date="2019" name="Int. J. Syst. Evol. Microbiol.">
        <title>The Global Catalogue of Microorganisms (GCM) 10K type strain sequencing project: providing services to taxonomists for standard genome sequencing and annotation.</title>
        <authorList>
            <consortium name="The Broad Institute Genomics Platform"/>
            <consortium name="The Broad Institute Genome Sequencing Center for Infectious Disease"/>
            <person name="Wu L."/>
            <person name="Ma J."/>
        </authorList>
    </citation>
    <scope>NUCLEOTIDE SEQUENCE [LARGE SCALE GENOMIC DNA]</scope>
    <source>
        <strain evidence="3">KCTC 42805</strain>
    </source>
</reference>
<dbReference type="NCBIfam" id="TIGR04131">
    <property type="entry name" value="Bac_Flav_CTERM"/>
    <property type="match status" value="1"/>
</dbReference>
<dbReference type="InterPro" id="IPR013783">
    <property type="entry name" value="Ig-like_fold"/>
</dbReference>
<dbReference type="Gene3D" id="2.60.40.10">
    <property type="entry name" value="Immunoglobulins"/>
    <property type="match status" value="2"/>
</dbReference>
<evidence type="ECO:0000256" key="1">
    <source>
        <dbReference type="SAM" id="SignalP"/>
    </source>
</evidence>